<dbReference type="Gene3D" id="1.10.10.10">
    <property type="entry name" value="Winged helix-like DNA-binding domain superfamily/Winged helix DNA-binding domain"/>
    <property type="match status" value="1"/>
</dbReference>
<feature type="domain" description="HTH arsR-type" evidence="1">
    <location>
        <begin position="35"/>
        <end position="114"/>
    </location>
</feature>
<dbReference type="Proteomes" id="UP000285744">
    <property type="component" value="Unassembled WGS sequence"/>
</dbReference>
<comment type="caution">
    <text evidence="2">The sequence shown here is derived from an EMBL/GenBank/DDBJ whole genome shotgun (WGS) entry which is preliminary data.</text>
</comment>
<protein>
    <submittedName>
        <fullName evidence="2">ArsR family transcriptional regulator</fullName>
    </submittedName>
</protein>
<evidence type="ECO:0000313" key="2">
    <source>
        <dbReference type="EMBL" id="RKF24828.1"/>
    </source>
</evidence>
<dbReference type="SUPFAM" id="SSF46785">
    <property type="entry name" value="Winged helix' DNA-binding domain"/>
    <property type="match status" value="1"/>
</dbReference>
<sequence length="213" mass="24153">MTLRRVIQETLNHALTSRIVHVVDELQPRRVDQVEVLKSFSHPLRLRLYYALARHGSATATVLAKDVGTTAQLAFYHLSRMAELGVLEEDLEAPSRGRERYWKQSARGLSFTPDDLGDNTVSDLEVLHRAQAGIHLEQLQEFFNSGPNPSDGFRSAAFGADMVLDLTRAEVDLLREELTQTLLRFRDRQPPIAERSGDPSRSMFVFIHAFPMK</sequence>
<accession>A0A420EVS0</accession>
<dbReference type="EMBL" id="RAQQ01000019">
    <property type="protein sequence ID" value="RKF24828.1"/>
    <property type="molecule type" value="Genomic_DNA"/>
</dbReference>
<name>A0A420EVS0_9ACTN</name>
<proteinExistence type="predicted"/>
<dbReference type="InterPro" id="IPR011991">
    <property type="entry name" value="ArsR-like_HTH"/>
</dbReference>
<dbReference type="GO" id="GO:0003700">
    <property type="term" value="F:DNA-binding transcription factor activity"/>
    <property type="evidence" value="ECO:0007669"/>
    <property type="project" value="InterPro"/>
</dbReference>
<dbReference type="InterPro" id="IPR036388">
    <property type="entry name" value="WH-like_DNA-bd_sf"/>
</dbReference>
<dbReference type="InterPro" id="IPR001845">
    <property type="entry name" value="HTH_ArsR_DNA-bd_dom"/>
</dbReference>
<evidence type="ECO:0000313" key="3">
    <source>
        <dbReference type="Proteomes" id="UP000285744"/>
    </source>
</evidence>
<dbReference type="CDD" id="cd00090">
    <property type="entry name" value="HTH_ARSR"/>
    <property type="match status" value="1"/>
</dbReference>
<dbReference type="Pfam" id="PF12840">
    <property type="entry name" value="HTH_20"/>
    <property type="match status" value="1"/>
</dbReference>
<evidence type="ECO:0000259" key="1">
    <source>
        <dbReference type="SMART" id="SM00418"/>
    </source>
</evidence>
<reference evidence="2 3" key="1">
    <citation type="journal article" date="2018" name="Int. J. Syst. Evol. Microbiol.">
        <title>Micromonospora globbae sp. nov., an endophytic actinomycete isolated from roots of Globba winitii C. H. Wright.</title>
        <authorList>
            <person name="Kuncharoen N."/>
            <person name="Pittayakhajonwut P."/>
            <person name="Tanasupawat S."/>
        </authorList>
    </citation>
    <scope>NUCLEOTIDE SEQUENCE [LARGE SCALE GENOMIC DNA]</scope>
    <source>
        <strain evidence="2 3">WPS1-2</strain>
    </source>
</reference>
<dbReference type="InterPro" id="IPR036390">
    <property type="entry name" value="WH_DNA-bd_sf"/>
</dbReference>
<dbReference type="SMART" id="SM00418">
    <property type="entry name" value="HTH_ARSR"/>
    <property type="match status" value="1"/>
</dbReference>
<gene>
    <name evidence="2" type="ORF">D7I43_23515</name>
</gene>
<organism evidence="2 3">
    <name type="scientific">Micromonospora globbae</name>
    <dbReference type="NCBI Taxonomy" id="1894969"/>
    <lineage>
        <taxon>Bacteria</taxon>
        <taxon>Bacillati</taxon>
        <taxon>Actinomycetota</taxon>
        <taxon>Actinomycetes</taxon>
        <taxon>Micromonosporales</taxon>
        <taxon>Micromonosporaceae</taxon>
        <taxon>Micromonospora</taxon>
    </lineage>
</organism>
<dbReference type="AlphaFoldDB" id="A0A420EVS0"/>